<accession>A0A9P8ARI1</accession>
<organism evidence="1 2">
    <name type="scientific">Guyanagaster necrorhizus</name>
    <dbReference type="NCBI Taxonomy" id="856835"/>
    <lineage>
        <taxon>Eukaryota</taxon>
        <taxon>Fungi</taxon>
        <taxon>Dikarya</taxon>
        <taxon>Basidiomycota</taxon>
        <taxon>Agaricomycotina</taxon>
        <taxon>Agaricomycetes</taxon>
        <taxon>Agaricomycetidae</taxon>
        <taxon>Agaricales</taxon>
        <taxon>Marasmiineae</taxon>
        <taxon>Physalacriaceae</taxon>
        <taxon>Guyanagaster</taxon>
    </lineage>
</organism>
<dbReference type="OrthoDB" id="10523199at2759"/>
<dbReference type="AlphaFoldDB" id="A0A9P8ARI1"/>
<dbReference type="Proteomes" id="UP000812287">
    <property type="component" value="Unassembled WGS sequence"/>
</dbReference>
<protein>
    <submittedName>
        <fullName evidence="1">Uncharacterized protein</fullName>
    </submittedName>
</protein>
<sequence>MQYYPGNQGYRGIPGAVLNLDELSEQSSEDLVKMAENALKRSATALLTVYLVLLLSTERDDRECLDRVLAVIVRHSQRWKDVTILAEESVIFSLSQIHGNLPSLNKLRLHYLTNTGRVFSGLEIAPRLRDVTLENLGLPRYLPLPQFTSLSFVGSDFHDVPPEDLYSVFQNASGLEEFHWSKSPFPVRYETEWDTTPDTPLILSRLRVLDLCISDAGLFNRITLPALKKLEWKTFLQFPHCDGLEHDESYPALRRLITRSNGLQSLRTVVLNLTTLRPQIYGLLDDIPGVAELHIVNDINRASYEGERFIVPLFNALSYGRGSLPILSRLETFKINAWVKIICETSEAGITMVKSGWRAGTDLGSCKLSAVELSCIFLSEKFRKCLMDMRSEGLSVSGRSI</sequence>
<dbReference type="Gene3D" id="3.80.10.10">
    <property type="entry name" value="Ribonuclease Inhibitor"/>
    <property type="match status" value="1"/>
</dbReference>
<evidence type="ECO:0000313" key="1">
    <source>
        <dbReference type="EMBL" id="KAG7443887.1"/>
    </source>
</evidence>
<dbReference type="InterPro" id="IPR032675">
    <property type="entry name" value="LRR_dom_sf"/>
</dbReference>
<proteinExistence type="predicted"/>
<evidence type="ECO:0000313" key="2">
    <source>
        <dbReference type="Proteomes" id="UP000812287"/>
    </source>
</evidence>
<reference evidence="1" key="1">
    <citation type="submission" date="2020-11" db="EMBL/GenBank/DDBJ databases">
        <title>Adaptations for nitrogen fixation in a non-lichenized fungal sporocarp promotes dispersal by wood-feeding termites.</title>
        <authorList>
            <consortium name="DOE Joint Genome Institute"/>
            <person name="Koch R.A."/>
            <person name="Yoon G."/>
            <person name="Arayal U."/>
            <person name="Lail K."/>
            <person name="Amirebrahimi M."/>
            <person name="Labutti K."/>
            <person name="Lipzen A."/>
            <person name="Riley R."/>
            <person name="Barry K."/>
            <person name="Henrissat B."/>
            <person name="Grigoriev I.V."/>
            <person name="Herr J.R."/>
            <person name="Aime M.C."/>
        </authorList>
    </citation>
    <scope>NUCLEOTIDE SEQUENCE</scope>
    <source>
        <strain evidence="1">MCA 3950</strain>
    </source>
</reference>
<comment type="caution">
    <text evidence="1">The sequence shown here is derived from an EMBL/GenBank/DDBJ whole genome shotgun (WGS) entry which is preliminary data.</text>
</comment>
<dbReference type="SUPFAM" id="SSF52058">
    <property type="entry name" value="L domain-like"/>
    <property type="match status" value="1"/>
</dbReference>
<keyword evidence="2" id="KW-1185">Reference proteome</keyword>
<dbReference type="EMBL" id="MU250542">
    <property type="protein sequence ID" value="KAG7443887.1"/>
    <property type="molecule type" value="Genomic_DNA"/>
</dbReference>
<name>A0A9P8ARI1_9AGAR</name>
<gene>
    <name evidence="1" type="ORF">BT62DRAFT_303597</name>
</gene>
<dbReference type="GeneID" id="66102729"/>
<dbReference type="RefSeq" id="XP_043037387.1">
    <property type="nucleotide sequence ID" value="XM_043180433.1"/>
</dbReference>